<dbReference type="InterPro" id="IPR008979">
    <property type="entry name" value="Galactose-bd-like_sf"/>
</dbReference>
<evidence type="ECO:0000259" key="4">
    <source>
        <dbReference type="PROSITE" id="PS50093"/>
    </source>
</evidence>
<gene>
    <name evidence="6" type="ORF">EHS13_32580</name>
</gene>
<sequence>MKAKAKRNCIQLVCALLVLGLLFPALSQQTASAATKDVTTFGATGTGTSDDTAAIQSAINAAVSGDTVYFPAGTYYINASLLPKSGIKINGVSKTTAIIKFNGSSGAPMIYMPITSNIINVEISNLTLDGNSDPQAESGIEAHNGTGHNMHDLIVKNFVGLTTDFGPFGIWFEGTSGSMSYLKGVKNSTIADNTFTNIGTANEWGGAVRMGWGSTGNKVLRNTITNTGRGGIFAHDGSSGSTIQNNTVTGSGMSPDGEGLSIELTAFSGNAVIEDNSVDHWISLDESDYTAVRRNTVSDTSGVVKFIGLEAATTSNNIFTDNMVNGGQQIGLSVSNDGVKQHNYWAYNTVQNMVQWGVQIQGDTGAQYQYFYNNTIMTTQADHPAAEYPSDAGFGFRFNGNATYFTLDNNQIKNNEAAGIQVTSTTGVDKISFVNNTITGNTDQSIDQYPAAAADLEWSGNTVSGNGTNTQLTSRGFSNPKPTANYTAVTTAAVGATVTFTNTSTDNVSIGYSLWDFNDGIPATVTSPTHVFNKAGTYRVSLVVWDNLGRGARVTKNITITGGSPTPTPTATPTATPTPTVTPTPTPTPTPPPTIHLEAESYNSMSGINNVGDGINSCDNGDWVRFNNVNLTGKTTFKARIATQNSGRHLEVRLGSLTGTKVADITTINTSNLDQTLSAALSGATGTNDIWIKFVGNTVGELDWFEFQ</sequence>
<dbReference type="CDD" id="cd04084">
    <property type="entry name" value="CBM6_xylanase-like"/>
    <property type="match status" value="1"/>
</dbReference>
<dbReference type="InterPro" id="IPR000601">
    <property type="entry name" value="PKD_dom"/>
</dbReference>
<feature type="signal peptide" evidence="3">
    <location>
        <begin position="1"/>
        <end position="33"/>
    </location>
</feature>
<dbReference type="RefSeq" id="WP_155704374.1">
    <property type="nucleotide sequence ID" value="NZ_CP034235.1"/>
</dbReference>
<evidence type="ECO:0000259" key="5">
    <source>
        <dbReference type="PROSITE" id="PS51175"/>
    </source>
</evidence>
<dbReference type="NCBIfam" id="TIGR03804">
    <property type="entry name" value="para_beta_helix"/>
    <property type="match status" value="1"/>
</dbReference>
<dbReference type="InterPro" id="IPR011050">
    <property type="entry name" value="Pectin_lyase_fold/virulence"/>
</dbReference>
<organism evidence="6 7">
    <name type="scientific">Paenibacillus psychroresistens</name>
    <dbReference type="NCBI Taxonomy" id="1778678"/>
    <lineage>
        <taxon>Bacteria</taxon>
        <taxon>Bacillati</taxon>
        <taxon>Bacillota</taxon>
        <taxon>Bacilli</taxon>
        <taxon>Bacillales</taxon>
        <taxon>Paenibacillaceae</taxon>
        <taxon>Paenibacillus</taxon>
    </lineage>
</organism>
<dbReference type="Pfam" id="PF12708">
    <property type="entry name" value="Pect-lyase_RHGA_epim"/>
    <property type="match status" value="1"/>
</dbReference>
<feature type="compositionally biased region" description="Pro residues" evidence="2">
    <location>
        <begin position="580"/>
        <end position="590"/>
    </location>
</feature>
<dbReference type="InterPro" id="IPR039448">
    <property type="entry name" value="Beta_helix"/>
</dbReference>
<dbReference type="GO" id="GO:0030246">
    <property type="term" value="F:carbohydrate binding"/>
    <property type="evidence" value="ECO:0007669"/>
    <property type="project" value="InterPro"/>
</dbReference>
<dbReference type="Pfam" id="PF13229">
    <property type="entry name" value="Beta_helix"/>
    <property type="match status" value="1"/>
</dbReference>
<feature type="chain" id="PRO_5025612769" evidence="3">
    <location>
        <begin position="34"/>
        <end position="708"/>
    </location>
</feature>
<dbReference type="SMART" id="SM00710">
    <property type="entry name" value="PbH1"/>
    <property type="match status" value="9"/>
</dbReference>
<evidence type="ECO:0000313" key="7">
    <source>
        <dbReference type="Proteomes" id="UP000426246"/>
    </source>
</evidence>
<dbReference type="PROSITE" id="PS51175">
    <property type="entry name" value="CBM6"/>
    <property type="match status" value="1"/>
</dbReference>
<dbReference type="InterPro" id="IPR022441">
    <property type="entry name" value="Para_beta_helix_rpt-2"/>
</dbReference>
<evidence type="ECO:0000256" key="3">
    <source>
        <dbReference type="SAM" id="SignalP"/>
    </source>
</evidence>
<name>A0A6B8RTX6_9BACL</name>
<dbReference type="CDD" id="cd00146">
    <property type="entry name" value="PKD"/>
    <property type="match status" value="1"/>
</dbReference>
<evidence type="ECO:0000256" key="2">
    <source>
        <dbReference type="SAM" id="MobiDB-lite"/>
    </source>
</evidence>
<dbReference type="EMBL" id="CP034235">
    <property type="protein sequence ID" value="QGQ99264.1"/>
    <property type="molecule type" value="Genomic_DNA"/>
</dbReference>
<dbReference type="AlphaFoldDB" id="A0A6B8RTX6"/>
<protein>
    <submittedName>
        <fullName evidence="6">Carbohydrate-binding protein</fullName>
    </submittedName>
</protein>
<dbReference type="InterPro" id="IPR022409">
    <property type="entry name" value="PKD/Chitinase_dom"/>
</dbReference>
<dbReference type="Proteomes" id="UP000426246">
    <property type="component" value="Chromosome"/>
</dbReference>
<keyword evidence="1 3" id="KW-0732">Signal</keyword>
<keyword evidence="7" id="KW-1185">Reference proteome</keyword>
<dbReference type="SUPFAM" id="SSF49785">
    <property type="entry name" value="Galactose-binding domain-like"/>
    <property type="match status" value="1"/>
</dbReference>
<dbReference type="Pfam" id="PF18911">
    <property type="entry name" value="PKD_4"/>
    <property type="match status" value="1"/>
</dbReference>
<dbReference type="Gene3D" id="2.60.120.260">
    <property type="entry name" value="Galactose-binding domain-like"/>
    <property type="match status" value="1"/>
</dbReference>
<dbReference type="Pfam" id="PF03422">
    <property type="entry name" value="CBM_6"/>
    <property type="match status" value="1"/>
</dbReference>
<dbReference type="OrthoDB" id="197688at2"/>
<dbReference type="SUPFAM" id="SSF49299">
    <property type="entry name" value="PKD domain"/>
    <property type="match status" value="1"/>
</dbReference>
<accession>A0A6B8RTX6</accession>
<dbReference type="KEGG" id="ppsc:EHS13_32580"/>
<dbReference type="SMART" id="SM00089">
    <property type="entry name" value="PKD"/>
    <property type="match status" value="1"/>
</dbReference>
<evidence type="ECO:0000256" key="1">
    <source>
        <dbReference type="ARBA" id="ARBA00022729"/>
    </source>
</evidence>
<dbReference type="InterPro" id="IPR024535">
    <property type="entry name" value="RHGA/B-epi-like_pectate_lyase"/>
</dbReference>
<dbReference type="SMART" id="SM00606">
    <property type="entry name" value="CBD_IV"/>
    <property type="match status" value="1"/>
</dbReference>
<dbReference type="Gene3D" id="2.160.20.10">
    <property type="entry name" value="Single-stranded right-handed beta-helix, Pectin lyase-like"/>
    <property type="match status" value="1"/>
</dbReference>
<proteinExistence type="predicted"/>
<dbReference type="InterPro" id="IPR006626">
    <property type="entry name" value="PbH1"/>
</dbReference>
<feature type="compositionally biased region" description="Low complexity" evidence="2">
    <location>
        <begin position="569"/>
        <end position="579"/>
    </location>
</feature>
<dbReference type="Gene3D" id="2.60.40.10">
    <property type="entry name" value="Immunoglobulins"/>
    <property type="match status" value="1"/>
</dbReference>
<feature type="domain" description="CBM6" evidence="5">
    <location>
        <begin position="595"/>
        <end position="708"/>
    </location>
</feature>
<dbReference type="InterPro" id="IPR013783">
    <property type="entry name" value="Ig-like_fold"/>
</dbReference>
<dbReference type="InterPro" id="IPR005084">
    <property type="entry name" value="CBM6"/>
</dbReference>
<dbReference type="InterPro" id="IPR006584">
    <property type="entry name" value="Cellulose-bd_IV"/>
</dbReference>
<evidence type="ECO:0000313" key="6">
    <source>
        <dbReference type="EMBL" id="QGQ99264.1"/>
    </source>
</evidence>
<reference evidence="7" key="1">
    <citation type="submission" date="2018-11" db="EMBL/GenBank/DDBJ databases">
        <title>Complete genome sequence of Paenibacillus sp. ML311-T8.</title>
        <authorList>
            <person name="Nam Y.-D."/>
            <person name="Kang J."/>
            <person name="Chung W.-H."/>
            <person name="Park Y.S."/>
        </authorList>
    </citation>
    <scope>NUCLEOTIDE SEQUENCE [LARGE SCALE GENOMIC DNA]</scope>
    <source>
        <strain evidence="7">ML311-T8</strain>
    </source>
</reference>
<dbReference type="SUPFAM" id="SSF51126">
    <property type="entry name" value="Pectin lyase-like"/>
    <property type="match status" value="2"/>
</dbReference>
<dbReference type="InterPro" id="IPR035986">
    <property type="entry name" value="PKD_dom_sf"/>
</dbReference>
<feature type="domain" description="PKD" evidence="4">
    <location>
        <begin position="481"/>
        <end position="561"/>
    </location>
</feature>
<dbReference type="PROSITE" id="PS50093">
    <property type="entry name" value="PKD"/>
    <property type="match status" value="1"/>
</dbReference>
<dbReference type="InterPro" id="IPR012334">
    <property type="entry name" value="Pectin_lyas_fold"/>
</dbReference>
<feature type="region of interest" description="Disordered" evidence="2">
    <location>
        <begin position="557"/>
        <end position="590"/>
    </location>
</feature>